<evidence type="ECO:0000313" key="7">
    <source>
        <dbReference type="Proteomes" id="UP000025047"/>
    </source>
</evidence>
<organism evidence="6 7">
    <name type="scientific">Limimaricola hongkongensis DSM 17492</name>
    <dbReference type="NCBI Taxonomy" id="1122180"/>
    <lineage>
        <taxon>Bacteria</taxon>
        <taxon>Pseudomonadati</taxon>
        <taxon>Pseudomonadota</taxon>
        <taxon>Alphaproteobacteria</taxon>
        <taxon>Rhodobacterales</taxon>
        <taxon>Paracoccaceae</taxon>
        <taxon>Limimaricola</taxon>
    </lineage>
</organism>
<dbReference type="InterPro" id="IPR001647">
    <property type="entry name" value="HTH_TetR"/>
</dbReference>
<dbReference type="PANTHER" id="PTHR47506">
    <property type="entry name" value="TRANSCRIPTIONAL REGULATORY PROTEIN"/>
    <property type="match status" value="1"/>
</dbReference>
<keyword evidence="2 4" id="KW-0238">DNA-binding</keyword>
<accession>A0A017HCD9</accession>
<sequence>MTETRQHIIDTGRRLAAQRGYTAVGLSELLAEAGVPKGSFYHYFKSKEAFGCALLEGFVEGYGADLGQTLYAPDLPARDRLMAYFARWRANQTGGAPEARCLVVKLSAEIADLSPGMRDILDRGVSEIISRLARAVRDGAEDGSLPRHAEPDRIATALYQIWLGASLMAALSHDATPFDSAEATTARLLDHHH</sequence>
<dbReference type="RefSeq" id="WP_017929521.1">
    <property type="nucleotide sequence ID" value="NZ_KB823002.1"/>
</dbReference>
<dbReference type="PATRIC" id="fig|1122180.6.peg.2033"/>
<dbReference type="SUPFAM" id="SSF48498">
    <property type="entry name" value="Tetracyclin repressor-like, C-terminal domain"/>
    <property type="match status" value="1"/>
</dbReference>
<protein>
    <submittedName>
        <fullName evidence="6">Transcriptional regulator, TetR family</fullName>
    </submittedName>
</protein>
<reference evidence="6 7" key="1">
    <citation type="submission" date="2013-03" db="EMBL/GenBank/DDBJ databases">
        <authorList>
            <person name="Fiebig A."/>
            <person name="Goeker M."/>
            <person name="Klenk H.-P.P."/>
        </authorList>
    </citation>
    <scope>NUCLEOTIDE SEQUENCE [LARGE SCALE GENOMIC DNA]</scope>
    <source>
        <strain evidence="6 7">DSM 17492</strain>
    </source>
</reference>
<dbReference type="Pfam" id="PF00440">
    <property type="entry name" value="TetR_N"/>
    <property type="match status" value="1"/>
</dbReference>
<dbReference type="AlphaFoldDB" id="A0A017HCD9"/>
<evidence type="ECO:0000256" key="2">
    <source>
        <dbReference type="ARBA" id="ARBA00023125"/>
    </source>
</evidence>
<dbReference type="STRING" id="1122180.Lokhon_02047"/>
<comment type="caution">
    <text evidence="6">The sequence shown here is derived from an EMBL/GenBank/DDBJ whole genome shotgun (WGS) entry which is preliminary data.</text>
</comment>
<dbReference type="Gene3D" id="1.10.357.10">
    <property type="entry name" value="Tetracycline Repressor, domain 2"/>
    <property type="match status" value="1"/>
</dbReference>
<evidence type="ECO:0000259" key="5">
    <source>
        <dbReference type="PROSITE" id="PS50977"/>
    </source>
</evidence>
<feature type="domain" description="HTH tetR-type" evidence="5">
    <location>
        <begin position="2"/>
        <end position="62"/>
    </location>
</feature>
<evidence type="ECO:0000256" key="1">
    <source>
        <dbReference type="ARBA" id="ARBA00023015"/>
    </source>
</evidence>
<evidence type="ECO:0000256" key="4">
    <source>
        <dbReference type="PROSITE-ProRule" id="PRU00335"/>
    </source>
</evidence>
<keyword evidence="7" id="KW-1185">Reference proteome</keyword>
<keyword evidence="1" id="KW-0805">Transcription regulation</keyword>
<dbReference type="Proteomes" id="UP000025047">
    <property type="component" value="Unassembled WGS sequence"/>
</dbReference>
<dbReference type="EMBL" id="APGJ01000006">
    <property type="protein sequence ID" value="EYD71975.1"/>
    <property type="molecule type" value="Genomic_DNA"/>
</dbReference>
<dbReference type="InterPro" id="IPR011075">
    <property type="entry name" value="TetR_C"/>
</dbReference>
<dbReference type="Pfam" id="PF16925">
    <property type="entry name" value="TetR_C_13"/>
    <property type="match status" value="1"/>
</dbReference>
<dbReference type="PRINTS" id="PR00455">
    <property type="entry name" value="HTHTETR"/>
</dbReference>
<dbReference type="InterPro" id="IPR009057">
    <property type="entry name" value="Homeodomain-like_sf"/>
</dbReference>
<evidence type="ECO:0000313" key="6">
    <source>
        <dbReference type="EMBL" id="EYD71975.1"/>
    </source>
</evidence>
<dbReference type="PROSITE" id="PS50977">
    <property type="entry name" value="HTH_TETR_2"/>
    <property type="match status" value="1"/>
</dbReference>
<proteinExistence type="predicted"/>
<gene>
    <name evidence="6" type="ORF">Lokhon_02047</name>
</gene>
<dbReference type="OrthoDB" id="9811084at2"/>
<dbReference type="SUPFAM" id="SSF46689">
    <property type="entry name" value="Homeodomain-like"/>
    <property type="match status" value="1"/>
</dbReference>
<dbReference type="GO" id="GO:0003677">
    <property type="term" value="F:DNA binding"/>
    <property type="evidence" value="ECO:0007669"/>
    <property type="project" value="UniProtKB-UniRule"/>
</dbReference>
<name>A0A017HCD9_9RHOB</name>
<dbReference type="InterPro" id="IPR036271">
    <property type="entry name" value="Tet_transcr_reg_TetR-rel_C_sf"/>
</dbReference>
<dbReference type="HOGENOM" id="CLU_069356_28_1_5"/>
<evidence type="ECO:0000256" key="3">
    <source>
        <dbReference type="ARBA" id="ARBA00023163"/>
    </source>
</evidence>
<feature type="DNA-binding region" description="H-T-H motif" evidence="4">
    <location>
        <begin position="25"/>
        <end position="44"/>
    </location>
</feature>
<dbReference type="PANTHER" id="PTHR47506:SF6">
    <property type="entry name" value="HTH-TYPE TRANSCRIPTIONAL REPRESSOR NEMR"/>
    <property type="match status" value="1"/>
</dbReference>
<keyword evidence="3" id="KW-0804">Transcription</keyword>
<dbReference type="eggNOG" id="COG1309">
    <property type="taxonomic scope" value="Bacteria"/>
</dbReference>